<evidence type="ECO:0000313" key="1">
    <source>
        <dbReference type="EMBL" id="KAI5654208.1"/>
    </source>
</evidence>
<comment type="caution">
    <text evidence="1">The sequence shown here is derived from an EMBL/GenBank/DDBJ whole genome shotgun (WGS) entry which is preliminary data.</text>
</comment>
<evidence type="ECO:0000313" key="2">
    <source>
        <dbReference type="Proteomes" id="UP001060085"/>
    </source>
</evidence>
<protein>
    <submittedName>
        <fullName evidence="1">Uncharacterized protein</fullName>
    </submittedName>
</protein>
<gene>
    <name evidence="1" type="ORF">M9H77_31395</name>
</gene>
<reference evidence="2" key="1">
    <citation type="journal article" date="2023" name="Nat. Plants">
        <title>Single-cell RNA sequencing provides a high-resolution roadmap for understanding the multicellular compartmentation of specialized metabolism.</title>
        <authorList>
            <person name="Sun S."/>
            <person name="Shen X."/>
            <person name="Li Y."/>
            <person name="Li Y."/>
            <person name="Wang S."/>
            <person name="Li R."/>
            <person name="Zhang H."/>
            <person name="Shen G."/>
            <person name="Guo B."/>
            <person name="Wei J."/>
            <person name="Xu J."/>
            <person name="St-Pierre B."/>
            <person name="Chen S."/>
            <person name="Sun C."/>
        </authorList>
    </citation>
    <scope>NUCLEOTIDE SEQUENCE [LARGE SCALE GENOMIC DNA]</scope>
</reference>
<dbReference type="EMBL" id="CM044707">
    <property type="protein sequence ID" value="KAI5654208.1"/>
    <property type="molecule type" value="Genomic_DNA"/>
</dbReference>
<keyword evidence="2" id="KW-1185">Reference proteome</keyword>
<organism evidence="1 2">
    <name type="scientific">Catharanthus roseus</name>
    <name type="common">Madagascar periwinkle</name>
    <name type="synonym">Vinca rosea</name>
    <dbReference type="NCBI Taxonomy" id="4058"/>
    <lineage>
        <taxon>Eukaryota</taxon>
        <taxon>Viridiplantae</taxon>
        <taxon>Streptophyta</taxon>
        <taxon>Embryophyta</taxon>
        <taxon>Tracheophyta</taxon>
        <taxon>Spermatophyta</taxon>
        <taxon>Magnoliopsida</taxon>
        <taxon>eudicotyledons</taxon>
        <taxon>Gunneridae</taxon>
        <taxon>Pentapetalae</taxon>
        <taxon>asterids</taxon>
        <taxon>lamiids</taxon>
        <taxon>Gentianales</taxon>
        <taxon>Apocynaceae</taxon>
        <taxon>Rauvolfioideae</taxon>
        <taxon>Vinceae</taxon>
        <taxon>Catharanthinae</taxon>
        <taxon>Catharanthus</taxon>
    </lineage>
</organism>
<sequence length="140" mass="15443">MYYDPGAPGSSTQPPPIPFRTHPPTTSHHPYTPVPYDPYGYSQTPHTSYDLYAHAPSLHICMPSQDRTQNFFKTQILLNEVSGLGLQLDAKFFEQLVASVQVDSSYSSAGYGATDCSITLSNACSEEGEGVDWQFHVSHK</sequence>
<dbReference type="Proteomes" id="UP001060085">
    <property type="component" value="Linkage Group LG07"/>
</dbReference>
<accession>A0ACB9ZZY9</accession>
<proteinExistence type="predicted"/>
<name>A0ACB9ZZY9_CATRO</name>